<dbReference type="Proteomes" id="UP000663844">
    <property type="component" value="Unassembled WGS sequence"/>
</dbReference>
<reference evidence="1" key="1">
    <citation type="submission" date="2021-02" db="EMBL/GenBank/DDBJ databases">
        <authorList>
            <person name="Nowell W R."/>
        </authorList>
    </citation>
    <scope>NUCLEOTIDE SEQUENCE</scope>
</reference>
<dbReference type="Proteomes" id="UP000663845">
    <property type="component" value="Unassembled WGS sequence"/>
</dbReference>
<dbReference type="PANTHER" id="PTHR21084:SF1">
    <property type="entry name" value="DENSE INCISORS"/>
    <property type="match status" value="1"/>
</dbReference>
<dbReference type="InterPro" id="IPR026698">
    <property type="entry name" value="UPF_C3orf38"/>
</dbReference>
<dbReference type="EMBL" id="CAJOAZ010001384">
    <property type="protein sequence ID" value="CAF3807249.1"/>
    <property type="molecule type" value="Genomic_DNA"/>
</dbReference>
<evidence type="ECO:0000313" key="2">
    <source>
        <dbReference type="EMBL" id="CAF3807249.1"/>
    </source>
</evidence>
<proteinExistence type="predicted"/>
<dbReference type="Gene3D" id="3.10.450.50">
    <property type="match status" value="1"/>
</dbReference>
<dbReference type="InterPro" id="IPR032710">
    <property type="entry name" value="NTF2-like_dom_sf"/>
</dbReference>
<organism evidence="1 3">
    <name type="scientific">Adineta steineri</name>
    <dbReference type="NCBI Taxonomy" id="433720"/>
    <lineage>
        <taxon>Eukaryota</taxon>
        <taxon>Metazoa</taxon>
        <taxon>Spiralia</taxon>
        <taxon>Gnathifera</taxon>
        <taxon>Rotifera</taxon>
        <taxon>Eurotatoria</taxon>
        <taxon>Bdelloidea</taxon>
        <taxon>Adinetida</taxon>
        <taxon>Adinetidae</taxon>
        <taxon>Adineta</taxon>
    </lineage>
</organism>
<comment type="caution">
    <text evidence="1">The sequence shown here is derived from an EMBL/GenBank/DDBJ whole genome shotgun (WGS) entry which is preliminary data.</text>
</comment>
<protein>
    <recommendedName>
        <fullName evidence="4">NTF2 domain-containing protein</fullName>
    </recommendedName>
</protein>
<gene>
    <name evidence="1" type="ORF">JYZ213_LOCUS40026</name>
    <name evidence="2" type="ORF">OXD698_LOCUS18614</name>
</gene>
<dbReference type="PANTHER" id="PTHR21084">
    <property type="entry name" value="DENSE INCISORS"/>
    <property type="match status" value="1"/>
</dbReference>
<evidence type="ECO:0008006" key="4">
    <source>
        <dbReference type="Google" id="ProtNLM"/>
    </source>
</evidence>
<evidence type="ECO:0000313" key="3">
    <source>
        <dbReference type="Proteomes" id="UP000663845"/>
    </source>
</evidence>
<dbReference type="AlphaFoldDB" id="A0A815NVZ0"/>
<name>A0A815NVZ0_9BILA</name>
<dbReference type="EMBL" id="CAJNOG010001393">
    <property type="protein sequence ID" value="CAF1439279.1"/>
    <property type="molecule type" value="Genomic_DNA"/>
</dbReference>
<dbReference type="Pfam" id="PF15008">
    <property type="entry name" value="DUF4518"/>
    <property type="match status" value="1"/>
</dbReference>
<accession>A0A815NVZ0</accession>
<dbReference type="SUPFAM" id="SSF54427">
    <property type="entry name" value="NTF2-like"/>
    <property type="match status" value="1"/>
</dbReference>
<sequence>MNKLEQIGAQELLSMLSDEELMSVKDTVTKSMIPANTRSEAVDACLKCSQSAMQLLRRKKIRRDILMQYLARKSISVSAGTDKVRLVKQIIEYWNNGSSSISTSLSSPSDLSSINQLSHQFTEWFYTSWNNLTTFTPDHFFPDCQLTLVHENQRRISGAYYVCETLRSYITSQDLHFYPNIQSNKAEESKHGLVLIQVHGTIHQRGTCIGIFDQSFGLVRDPTHSNNYLIKFSFLNMQTQQAQQPSILSTNQPTPTYLIDILQNYDQTIQQQIDSTDYIIDEDDDDDDS</sequence>
<evidence type="ECO:0000313" key="1">
    <source>
        <dbReference type="EMBL" id="CAF1439279.1"/>
    </source>
</evidence>